<comment type="caution">
    <text evidence="3">The sequence shown here is derived from an EMBL/GenBank/DDBJ whole genome shotgun (WGS) entry which is preliminary data.</text>
</comment>
<dbReference type="EMBL" id="CAXHTB010000001">
    <property type="protein sequence ID" value="CAL0300415.1"/>
    <property type="molecule type" value="Genomic_DNA"/>
</dbReference>
<dbReference type="Gene3D" id="3.90.810.10">
    <property type="entry name" value="CRIB domain"/>
    <property type="match status" value="1"/>
</dbReference>
<dbReference type="SMART" id="SM00285">
    <property type="entry name" value="PBD"/>
    <property type="match status" value="1"/>
</dbReference>
<dbReference type="Pfam" id="PF00786">
    <property type="entry name" value="PBD"/>
    <property type="match status" value="1"/>
</dbReference>
<protein>
    <recommendedName>
        <fullName evidence="2">CRIB domain-containing protein</fullName>
    </recommendedName>
</protein>
<keyword evidence="4" id="KW-1185">Reference proteome</keyword>
<dbReference type="PANTHER" id="PTHR46325:SF20">
    <property type="entry name" value="CRIB DOMAIN-CONTAINING PROTEIN RIC10"/>
    <property type="match status" value="1"/>
</dbReference>
<dbReference type="InterPro" id="IPR000095">
    <property type="entry name" value="CRIB_dom"/>
</dbReference>
<evidence type="ECO:0000256" key="1">
    <source>
        <dbReference type="SAM" id="MobiDB-lite"/>
    </source>
</evidence>
<evidence type="ECO:0000259" key="2">
    <source>
        <dbReference type="PROSITE" id="PS50108"/>
    </source>
</evidence>
<proteinExistence type="predicted"/>
<feature type="region of interest" description="Disordered" evidence="1">
    <location>
        <begin position="76"/>
        <end position="158"/>
    </location>
</feature>
<evidence type="ECO:0000313" key="3">
    <source>
        <dbReference type="EMBL" id="CAL0300415.1"/>
    </source>
</evidence>
<dbReference type="PROSITE" id="PS50108">
    <property type="entry name" value="CRIB"/>
    <property type="match status" value="1"/>
</dbReference>
<dbReference type="PANTHER" id="PTHR46325">
    <property type="entry name" value="CRIB DOMAIN-CONTAINING PROTEIN RIC8"/>
    <property type="match status" value="1"/>
</dbReference>
<organism evidence="3 4">
    <name type="scientific">Lupinus luteus</name>
    <name type="common">European yellow lupine</name>
    <dbReference type="NCBI Taxonomy" id="3873"/>
    <lineage>
        <taxon>Eukaryota</taxon>
        <taxon>Viridiplantae</taxon>
        <taxon>Streptophyta</taxon>
        <taxon>Embryophyta</taxon>
        <taxon>Tracheophyta</taxon>
        <taxon>Spermatophyta</taxon>
        <taxon>Magnoliopsida</taxon>
        <taxon>eudicotyledons</taxon>
        <taxon>Gunneridae</taxon>
        <taxon>Pentapetalae</taxon>
        <taxon>rosids</taxon>
        <taxon>fabids</taxon>
        <taxon>Fabales</taxon>
        <taxon>Fabaceae</taxon>
        <taxon>Papilionoideae</taxon>
        <taxon>50 kb inversion clade</taxon>
        <taxon>genistoids sensu lato</taxon>
        <taxon>core genistoids</taxon>
        <taxon>Genisteae</taxon>
        <taxon>Lupinus</taxon>
    </lineage>
</organism>
<name>A0AAV1VTQ1_LUPLU</name>
<gene>
    <name evidence="3" type="ORF">LLUT_LOCUS1475</name>
</gene>
<feature type="compositionally biased region" description="Low complexity" evidence="1">
    <location>
        <begin position="127"/>
        <end position="138"/>
    </location>
</feature>
<feature type="compositionally biased region" description="Basic residues" evidence="1">
    <location>
        <begin position="116"/>
        <end position="126"/>
    </location>
</feature>
<accession>A0AAV1VTQ1</accession>
<feature type="domain" description="CRIB" evidence="2">
    <location>
        <begin position="31"/>
        <end position="44"/>
    </location>
</feature>
<sequence length="158" mass="17410">MSTMPTKFKGICKSFKYFIQIFVAKEREMEIGYPTDVKHLTHIGWDGPSGSKPSWMSHFETAPDFSTSSGNLVGLMDPNPLAMSTSGSSQDFEESKEIQPTPNTYKGIPSRGAPHVPKKSKWKKVKSTFSSESLSSSSRTAKPVARYSEREATPIALA</sequence>
<dbReference type="Proteomes" id="UP001497480">
    <property type="component" value="Unassembled WGS sequence"/>
</dbReference>
<evidence type="ECO:0000313" key="4">
    <source>
        <dbReference type="Proteomes" id="UP001497480"/>
    </source>
</evidence>
<dbReference type="InterPro" id="IPR036936">
    <property type="entry name" value="CRIB_dom_sf"/>
</dbReference>
<reference evidence="3 4" key="1">
    <citation type="submission" date="2024-03" db="EMBL/GenBank/DDBJ databases">
        <authorList>
            <person name="Martinez-Hernandez J."/>
        </authorList>
    </citation>
    <scope>NUCLEOTIDE SEQUENCE [LARGE SCALE GENOMIC DNA]</scope>
</reference>
<dbReference type="AlphaFoldDB" id="A0AAV1VTQ1"/>
<dbReference type="CDD" id="cd00132">
    <property type="entry name" value="CRIB"/>
    <property type="match status" value="1"/>
</dbReference>